<dbReference type="PROSITE" id="PS50043">
    <property type="entry name" value="HTH_LUXR_2"/>
    <property type="match status" value="1"/>
</dbReference>
<feature type="domain" description="HTH luxR-type" evidence="2">
    <location>
        <begin position="140"/>
        <end position="205"/>
    </location>
</feature>
<proteinExistence type="predicted"/>
<dbReference type="SUPFAM" id="SSF46894">
    <property type="entry name" value="C-terminal effector domain of the bipartite response regulators"/>
    <property type="match status" value="1"/>
</dbReference>
<reference evidence="3 4" key="1">
    <citation type="submission" date="2024-05" db="EMBL/GenBank/DDBJ databases">
        <title>Genome sequence of Ponticoccus litoralis KCCM 90028.</title>
        <authorList>
            <person name="Kim J.M."/>
            <person name="Lee J.K."/>
            <person name="Choi B.J."/>
            <person name="Bayburt H."/>
            <person name="Baek J.H."/>
            <person name="Jeon C.O."/>
        </authorList>
    </citation>
    <scope>NUCLEOTIDE SEQUENCE [LARGE SCALE GENOMIC DNA]</scope>
    <source>
        <strain evidence="3 4">KCCM 90028</strain>
    </source>
</reference>
<evidence type="ECO:0000313" key="4">
    <source>
        <dbReference type="Proteomes" id="UP001428774"/>
    </source>
</evidence>
<dbReference type="Proteomes" id="UP001428774">
    <property type="component" value="Unassembled WGS sequence"/>
</dbReference>
<dbReference type="InterPro" id="IPR039420">
    <property type="entry name" value="WalR-like"/>
</dbReference>
<dbReference type="InterPro" id="IPR016032">
    <property type="entry name" value="Sig_transdc_resp-reg_C-effctor"/>
</dbReference>
<accession>A0AAW9SUY1</accession>
<dbReference type="RefSeq" id="WP_347167642.1">
    <property type="nucleotide sequence ID" value="NZ_JBDNCH010000002.1"/>
</dbReference>
<keyword evidence="4" id="KW-1185">Reference proteome</keyword>
<organism evidence="3 4">
    <name type="scientific">Ponticoccus litoralis</name>
    <dbReference type="NCBI Taxonomy" id="422297"/>
    <lineage>
        <taxon>Bacteria</taxon>
        <taxon>Pseudomonadati</taxon>
        <taxon>Pseudomonadota</taxon>
        <taxon>Alphaproteobacteria</taxon>
        <taxon>Rhodobacterales</taxon>
        <taxon>Roseobacteraceae</taxon>
        <taxon>Ponticoccus</taxon>
    </lineage>
</organism>
<name>A0AAW9SUY1_9RHOB</name>
<dbReference type="InterPro" id="IPR000792">
    <property type="entry name" value="Tscrpt_reg_LuxR_C"/>
</dbReference>
<dbReference type="SMART" id="SM00421">
    <property type="entry name" value="HTH_LUXR"/>
    <property type="match status" value="1"/>
</dbReference>
<evidence type="ECO:0000313" key="3">
    <source>
        <dbReference type="EMBL" id="MEN9062703.1"/>
    </source>
</evidence>
<dbReference type="PANTHER" id="PTHR43214">
    <property type="entry name" value="TWO-COMPONENT RESPONSE REGULATOR"/>
    <property type="match status" value="1"/>
</dbReference>
<comment type="caution">
    <text evidence="3">The sequence shown here is derived from an EMBL/GenBank/DDBJ whole genome shotgun (WGS) entry which is preliminary data.</text>
</comment>
<keyword evidence="1" id="KW-0238">DNA-binding</keyword>
<sequence length="223" mass="24589">MLDSEVSELGILGNYFLINSALGVIVSELGIRYSTCESPSQVPTHASVVLISFDAIDDLLSDMDVILSRSDSPPRLILFPRFNDIPVNLPKLPKEVAAVVHPKMGHAEIKSIIILVMEGHKIVPFGSPNNPLSKNTLENTEITQEVLTRRQREILQEVAKGQTNKEIARSLKISTNTVEAHVSCIIRKLNVQNRTQAALALNDPVLSASVPVRTERETQRQQA</sequence>
<dbReference type="EMBL" id="JBDNCH010000002">
    <property type="protein sequence ID" value="MEN9062703.1"/>
    <property type="molecule type" value="Genomic_DNA"/>
</dbReference>
<evidence type="ECO:0000256" key="1">
    <source>
        <dbReference type="ARBA" id="ARBA00023125"/>
    </source>
</evidence>
<dbReference type="Gene3D" id="1.10.10.10">
    <property type="entry name" value="Winged helix-like DNA-binding domain superfamily/Winged helix DNA-binding domain"/>
    <property type="match status" value="1"/>
</dbReference>
<dbReference type="InterPro" id="IPR036388">
    <property type="entry name" value="WH-like_DNA-bd_sf"/>
</dbReference>
<dbReference type="PRINTS" id="PR00038">
    <property type="entry name" value="HTHLUXR"/>
</dbReference>
<dbReference type="Pfam" id="PF00196">
    <property type="entry name" value="GerE"/>
    <property type="match status" value="1"/>
</dbReference>
<dbReference type="AlphaFoldDB" id="A0AAW9SUY1"/>
<dbReference type="CDD" id="cd06170">
    <property type="entry name" value="LuxR_C_like"/>
    <property type="match status" value="1"/>
</dbReference>
<dbReference type="PANTHER" id="PTHR43214:SF43">
    <property type="entry name" value="TWO-COMPONENT RESPONSE REGULATOR"/>
    <property type="match status" value="1"/>
</dbReference>
<gene>
    <name evidence="3" type="ORF">ABFB10_18660</name>
</gene>
<evidence type="ECO:0000259" key="2">
    <source>
        <dbReference type="PROSITE" id="PS50043"/>
    </source>
</evidence>
<dbReference type="GO" id="GO:0003677">
    <property type="term" value="F:DNA binding"/>
    <property type="evidence" value="ECO:0007669"/>
    <property type="project" value="UniProtKB-KW"/>
</dbReference>
<protein>
    <submittedName>
        <fullName evidence="3">Response regulator transcription factor</fullName>
    </submittedName>
</protein>
<dbReference type="GO" id="GO:0006355">
    <property type="term" value="P:regulation of DNA-templated transcription"/>
    <property type="evidence" value="ECO:0007669"/>
    <property type="project" value="InterPro"/>
</dbReference>